<dbReference type="AlphaFoldDB" id="L8GU73"/>
<dbReference type="EMBL" id="KB007988">
    <property type="protein sequence ID" value="ELR16497.1"/>
    <property type="molecule type" value="Genomic_DNA"/>
</dbReference>
<reference evidence="1 2" key="1">
    <citation type="journal article" date="2013" name="Genome Biol.">
        <title>Genome of Acanthamoeba castellanii highlights extensive lateral gene transfer and early evolution of tyrosine kinase signaling.</title>
        <authorList>
            <person name="Clarke M."/>
            <person name="Lohan A.J."/>
            <person name="Liu B."/>
            <person name="Lagkouvardos I."/>
            <person name="Roy S."/>
            <person name="Zafar N."/>
            <person name="Bertelli C."/>
            <person name="Schilde C."/>
            <person name="Kianianmomeni A."/>
            <person name="Burglin T.R."/>
            <person name="Frech C."/>
            <person name="Turcotte B."/>
            <person name="Kopec K.O."/>
            <person name="Synnott J.M."/>
            <person name="Choo C."/>
            <person name="Paponov I."/>
            <person name="Finkler A."/>
            <person name="Soon Heng Tan C."/>
            <person name="Hutchins A.P."/>
            <person name="Weinmeier T."/>
            <person name="Rattei T."/>
            <person name="Chu J.S."/>
            <person name="Gimenez G."/>
            <person name="Irimia M."/>
            <person name="Rigden D.J."/>
            <person name="Fitzpatrick D.A."/>
            <person name="Lorenzo-Morales J."/>
            <person name="Bateman A."/>
            <person name="Chiu C.H."/>
            <person name="Tang P."/>
            <person name="Hegemann P."/>
            <person name="Fromm H."/>
            <person name="Raoult D."/>
            <person name="Greub G."/>
            <person name="Miranda-Saavedra D."/>
            <person name="Chen N."/>
            <person name="Nash P."/>
            <person name="Ginger M.L."/>
            <person name="Horn M."/>
            <person name="Schaap P."/>
            <person name="Caler L."/>
            <person name="Loftus B."/>
        </authorList>
    </citation>
    <scope>NUCLEOTIDE SEQUENCE [LARGE SCALE GENOMIC DNA]</scope>
    <source>
        <strain evidence="1 2">Neff</strain>
    </source>
</reference>
<accession>L8GU73</accession>
<dbReference type="Proteomes" id="UP000011083">
    <property type="component" value="Unassembled WGS sequence"/>
</dbReference>
<evidence type="ECO:0000313" key="1">
    <source>
        <dbReference type="EMBL" id="ELR16497.1"/>
    </source>
</evidence>
<proteinExistence type="predicted"/>
<evidence type="ECO:0000313" key="2">
    <source>
        <dbReference type="Proteomes" id="UP000011083"/>
    </source>
</evidence>
<keyword evidence="2" id="KW-1185">Reference proteome</keyword>
<dbReference type="VEuPathDB" id="AmoebaDB:ACA1_001860"/>
<protein>
    <submittedName>
        <fullName evidence="1">Uncharacterized protein</fullName>
    </submittedName>
</protein>
<gene>
    <name evidence="1" type="ORF">ACA1_001860</name>
</gene>
<dbReference type="RefSeq" id="XP_004338510.1">
    <property type="nucleotide sequence ID" value="XM_004338462.1"/>
</dbReference>
<organism evidence="1 2">
    <name type="scientific">Acanthamoeba castellanii (strain ATCC 30010 / Neff)</name>
    <dbReference type="NCBI Taxonomy" id="1257118"/>
    <lineage>
        <taxon>Eukaryota</taxon>
        <taxon>Amoebozoa</taxon>
        <taxon>Discosea</taxon>
        <taxon>Longamoebia</taxon>
        <taxon>Centramoebida</taxon>
        <taxon>Acanthamoebidae</taxon>
        <taxon>Acanthamoeba</taxon>
    </lineage>
</organism>
<dbReference type="KEGG" id="acan:ACA1_001860"/>
<dbReference type="GeneID" id="14917191"/>
<name>L8GU73_ACACF</name>
<sequence>MDKAVFAKPQAVRRQFVELSGPQLRALLFNFRPDAMAPEKVAEEWKKTAAMMASHEGGPLLLADPLLGPMRG</sequence>